<evidence type="ECO:0000313" key="3">
    <source>
        <dbReference type="EnsemblMetazoa" id="CapteP201075"/>
    </source>
</evidence>
<reference evidence="3" key="3">
    <citation type="submission" date="2015-06" db="UniProtKB">
        <authorList>
            <consortium name="EnsemblMetazoa"/>
        </authorList>
    </citation>
    <scope>IDENTIFICATION</scope>
</reference>
<protein>
    <submittedName>
        <fullName evidence="2 3">Uncharacterized protein</fullName>
    </submittedName>
</protein>
<gene>
    <name evidence="2" type="ORF">CAPTEDRAFT_201075</name>
</gene>
<feature type="compositionally biased region" description="Basic and acidic residues" evidence="1">
    <location>
        <begin position="202"/>
        <end position="222"/>
    </location>
</feature>
<feature type="region of interest" description="Disordered" evidence="1">
    <location>
        <begin position="202"/>
        <end position="233"/>
    </location>
</feature>
<accession>R7UD32</accession>
<proteinExistence type="predicted"/>
<feature type="compositionally biased region" description="Basic and acidic residues" evidence="1">
    <location>
        <begin position="316"/>
        <end position="334"/>
    </location>
</feature>
<dbReference type="EnsemblMetazoa" id="CapteT201075">
    <property type="protein sequence ID" value="CapteP201075"/>
    <property type="gene ID" value="CapteG201075"/>
</dbReference>
<evidence type="ECO:0000313" key="4">
    <source>
        <dbReference type="Proteomes" id="UP000014760"/>
    </source>
</evidence>
<feature type="region of interest" description="Disordered" evidence="1">
    <location>
        <begin position="279"/>
        <end position="334"/>
    </location>
</feature>
<sequence>MAEDSDKTELWACTYVVVCSGEQDEDILQQAGMRGETNDHKKIFKAFDNFVTPSSHYIEDCIDYFYMKQGDLSISEFQSKAEKLIDRIIPSYKASSTITHADVKQLLFRNLLLVGLSHRDMLRECQRLKNSDCTSEKILELARQAEYRETTASRIATTIRANPTPNSLTDLSASEMPIHQSGMASPAELLNQRRLQTVLPVKTKDSSDRGSQHRKRMAVERDKRRHRFNQRPREFRELQLNENVYVQLDPEKSKWQRGNIVETPTKIQPRSYRVQLPFGQRFQRNRRHIQSDRCTEGGDENTEDPIRTLPRRSGKDRHSPSRLHYDRLGEPAIQ</sequence>
<dbReference type="EMBL" id="KB302448">
    <property type="protein sequence ID" value="ELU04295.1"/>
    <property type="molecule type" value="Genomic_DNA"/>
</dbReference>
<reference evidence="4" key="1">
    <citation type="submission" date="2012-12" db="EMBL/GenBank/DDBJ databases">
        <authorList>
            <person name="Hellsten U."/>
            <person name="Grimwood J."/>
            <person name="Chapman J.A."/>
            <person name="Shapiro H."/>
            <person name="Aerts A."/>
            <person name="Otillar R.P."/>
            <person name="Terry A.Y."/>
            <person name="Boore J.L."/>
            <person name="Simakov O."/>
            <person name="Marletaz F."/>
            <person name="Cho S.-J."/>
            <person name="Edsinger-Gonzales E."/>
            <person name="Havlak P."/>
            <person name="Kuo D.-H."/>
            <person name="Larsson T."/>
            <person name="Lv J."/>
            <person name="Arendt D."/>
            <person name="Savage R."/>
            <person name="Osoegawa K."/>
            <person name="de Jong P."/>
            <person name="Lindberg D.R."/>
            <person name="Seaver E.C."/>
            <person name="Weisblat D.A."/>
            <person name="Putnam N.H."/>
            <person name="Grigoriev I.V."/>
            <person name="Rokhsar D.S."/>
        </authorList>
    </citation>
    <scope>NUCLEOTIDE SEQUENCE</scope>
    <source>
        <strain evidence="4">I ESC-2004</strain>
    </source>
</reference>
<keyword evidence="4" id="KW-1185">Reference proteome</keyword>
<dbReference type="HOGENOM" id="CLU_832214_0_0_1"/>
<dbReference type="Proteomes" id="UP000014760">
    <property type="component" value="Unassembled WGS sequence"/>
</dbReference>
<name>R7UD32_CAPTE</name>
<dbReference type="PANTHER" id="PTHR33244:SF3">
    <property type="entry name" value="PEPTIDASE A2 DOMAIN-CONTAINING PROTEIN"/>
    <property type="match status" value="1"/>
</dbReference>
<organism evidence="2">
    <name type="scientific">Capitella teleta</name>
    <name type="common">Polychaete worm</name>
    <dbReference type="NCBI Taxonomy" id="283909"/>
    <lineage>
        <taxon>Eukaryota</taxon>
        <taxon>Metazoa</taxon>
        <taxon>Spiralia</taxon>
        <taxon>Lophotrochozoa</taxon>
        <taxon>Annelida</taxon>
        <taxon>Polychaeta</taxon>
        <taxon>Sedentaria</taxon>
        <taxon>Scolecida</taxon>
        <taxon>Capitellidae</taxon>
        <taxon>Capitella</taxon>
    </lineage>
</organism>
<dbReference type="PANTHER" id="PTHR33244">
    <property type="entry name" value="INTEGRASE CATALYTIC DOMAIN-CONTAINING PROTEIN-RELATED"/>
    <property type="match status" value="1"/>
</dbReference>
<dbReference type="EMBL" id="AMQN01008208">
    <property type="status" value="NOT_ANNOTATED_CDS"/>
    <property type="molecule type" value="Genomic_DNA"/>
</dbReference>
<evidence type="ECO:0000313" key="2">
    <source>
        <dbReference type="EMBL" id="ELU04295.1"/>
    </source>
</evidence>
<dbReference type="AlphaFoldDB" id="R7UD32"/>
<reference evidence="2 4" key="2">
    <citation type="journal article" date="2013" name="Nature">
        <title>Insights into bilaterian evolution from three spiralian genomes.</title>
        <authorList>
            <person name="Simakov O."/>
            <person name="Marletaz F."/>
            <person name="Cho S.J."/>
            <person name="Edsinger-Gonzales E."/>
            <person name="Havlak P."/>
            <person name="Hellsten U."/>
            <person name="Kuo D.H."/>
            <person name="Larsson T."/>
            <person name="Lv J."/>
            <person name="Arendt D."/>
            <person name="Savage R."/>
            <person name="Osoegawa K."/>
            <person name="de Jong P."/>
            <person name="Grimwood J."/>
            <person name="Chapman J.A."/>
            <person name="Shapiro H."/>
            <person name="Aerts A."/>
            <person name="Otillar R.P."/>
            <person name="Terry A.Y."/>
            <person name="Boore J.L."/>
            <person name="Grigoriev I.V."/>
            <person name="Lindberg D.R."/>
            <person name="Seaver E.C."/>
            <person name="Weisblat D.A."/>
            <person name="Putnam N.H."/>
            <person name="Rokhsar D.S."/>
        </authorList>
    </citation>
    <scope>NUCLEOTIDE SEQUENCE</scope>
    <source>
        <strain evidence="2 4">I ESC-2004</strain>
    </source>
</reference>
<evidence type="ECO:0000256" key="1">
    <source>
        <dbReference type="SAM" id="MobiDB-lite"/>
    </source>
</evidence>